<comment type="caution">
    <text evidence="15">Lacks conserved residue(s) required for the propagation of feature annotation.</text>
</comment>
<dbReference type="PROSITE" id="PS52012">
    <property type="entry name" value="CFEM"/>
    <property type="match status" value="1"/>
</dbReference>
<dbReference type="Pfam" id="PF05730">
    <property type="entry name" value="CFEM"/>
    <property type="match status" value="1"/>
</dbReference>
<evidence type="ECO:0000256" key="6">
    <source>
        <dbReference type="ARBA" id="ARBA00022617"/>
    </source>
</evidence>
<proteinExistence type="inferred from homology"/>
<dbReference type="STRING" id="1182542.W9XFP1"/>
<keyword evidence="14" id="KW-0449">Lipoprotein</keyword>
<keyword evidence="12 15" id="KW-1015">Disulfide bond</keyword>
<feature type="signal peptide" evidence="16">
    <location>
        <begin position="1"/>
        <end position="18"/>
    </location>
</feature>
<sequence>MHLRILAVVNVLAGIASTQSLAGVPDCATACVSDSLPASCNLAPSCICTADSFLSGISCCVFKACDANDQQSALAYAHGICDPVGASSLLPSSAGCPSTSGSASATGGSTVKTTSGGSASSATGAAGSASASASSAPAGATASAATASATGSSSSALAGGRLSVQGAGLSAVGAAFLGLAAFL</sequence>
<dbReference type="GO" id="GO:0098552">
    <property type="term" value="C:side of membrane"/>
    <property type="evidence" value="ECO:0007669"/>
    <property type="project" value="UniProtKB-KW"/>
</dbReference>
<evidence type="ECO:0000256" key="10">
    <source>
        <dbReference type="ARBA" id="ARBA00023004"/>
    </source>
</evidence>
<evidence type="ECO:0000256" key="5">
    <source>
        <dbReference type="ARBA" id="ARBA00022525"/>
    </source>
</evidence>
<dbReference type="EMBL" id="AMGY01000008">
    <property type="protein sequence ID" value="EXJ79322.1"/>
    <property type="molecule type" value="Genomic_DNA"/>
</dbReference>
<organism evidence="18 19">
    <name type="scientific">Capronia epimyces CBS 606.96</name>
    <dbReference type="NCBI Taxonomy" id="1182542"/>
    <lineage>
        <taxon>Eukaryota</taxon>
        <taxon>Fungi</taxon>
        <taxon>Dikarya</taxon>
        <taxon>Ascomycota</taxon>
        <taxon>Pezizomycotina</taxon>
        <taxon>Eurotiomycetes</taxon>
        <taxon>Chaetothyriomycetidae</taxon>
        <taxon>Chaetothyriales</taxon>
        <taxon>Herpotrichiellaceae</taxon>
        <taxon>Capronia</taxon>
    </lineage>
</organism>
<keyword evidence="5" id="KW-0964">Secreted</keyword>
<dbReference type="AlphaFoldDB" id="W9XFP1"/>
<dbReference type="PANTHER" id="PTHR37928:SF2">
    <property type="entry name" value="GPI ANCHORED CFEM DOMAIN PROTEIN (AFU_ORTHOLOGUE AFUA_6G10580)"/>
    <property type="match status" value="1"/>
</dbReference>
<evidence type="ECO:0000256" key="16">
    <source>
        <dbReference type="SAM" id="SignalP"/>
    </source>
</evidence>
<dbReference type="RefSeq" id="XP_007737110.1">
    <property type="nucleotide sequence ID" value="XM_007738920.1"/>
</dbReference>
<evidence type="ECO:0000313" key="18">
    <source>
        <dbReference type="EMBL" id="EXJ79322.1"/>
    </source>
</evidence>
<keyword evidence="19" id="KW-1185">Reference proteome</keyword>
<evidence type="ECO:0000256" key="3">
    <source>
        <dbReference type="ARBA" id="ARBA00010031"/>
    </source>
</evidence>
<dbReference type="Proteomes" id="UP000019478">
    <property type="component" value="Unassembled WGS sequence"/>
</dbReference>
<keyword evidence="11" id="KW-0472">Membrane</keyword>
<comment type="similarity">
    <text evidence="3">Belongs to the RBT5 family.</text>
</comment>
<evidence type="ECO:0000256" key="14">
    <source>
        <dbReference type="ARBA" id="ARBA00023288"/>
    </source>
</evidence>
<keyword evidence="8" id="KW-0479">Metal-binding</keyword>
<evidence type="ECO:0000256" key="8">
    <source>
        <dbReference type="ARBA" id="ARBA00022723"/>
    </source>
</evidence>
<feature type="domain" description="CFEM" evidence="17">
    <location>
        <begin position="1"/>
        <end position="110"/>
    </location>
</feature>
<dbReference type="InterPro" id="IPR008427">
    <property type="entry name" value="Extracellular_membr_CFEM_dom"/>
</dbReference>
<feature type="disulfide bond" evidence="15">
    <location>
        <begin position="48"/>
        <end position="81"/>
    </location>
</feature>
<dbReference type="HOGENOM" id="CLU_063084_1_1_1"/>
<evidence type="ECO:0000256" key="12">
    <source>
        <dbReference type="ARBA" id="ARBA00023157"/>
    </source>
</evidence>
<reference evidence="18 19" key="1">
    <citation type="submission" date="2013-03" db="EMBL/GenBank/DDBJ databases">
        <title>The Genome Sequence of Capronia epimyces CBS 606.96.</title>
        <authorList>
            <consortium name="The Broad Institute Genomics Platform"/>
            <person name="Cuomo C."/>
            <person name="de Hoog S."/>
            <person name="Gorbushina A."/>
            <person name="Walker B."/>
            <person name="Young S.K."/>
            <person name="Zeng Q."/>
            <person name="Gargeya S."/>
            <person name="Fitzgerald M."/>
            <person name="Haas B."/>
            <person name="Abouelleil A."/>
            <person name="Allen A.W."/>
            <person name="Alvarado L."/>
            <person name="Arachchi H.M."/>
            <person name="Berlin A.M."/>
            <person name="Chapman S.B."/>
            <person name="Gainer-Dewar J."/>
            <person name="Goldberg J."/>
            <person name="Griggs A."/>
            <person name="Gujja S."/>
            <person name="Hansen M."/>
            <person name="Howarth C."/>
            <person name="Imamovic A."/>
            <person name="Ireland A."/>
            <person name="Larimer J."/>
            <person name="McCowan C."/>
            <person name="Murphy C."/>
            <person name="Pearson M."/>
            <person name="Poon T.W."/>
            <person name="Priest M."/>
            <person name="Roberts A."/>
            <person name="Saif S."/>
            <person name="Shea T."/>
            <person name="Sisk P."/>
            <person name="Sykes S."/>
            <person name="Wortman J."/>
            <person name="Nusbaum C."/>
            <person name="Birren B."/>
        </authorList>
    </citation>
    <scope>NUCLEOTIDE SEQUENCE [LARGE SCALE GENOMIC DNA]</scope>
    <source>
        <strain evidence="18 19">CBS 606.96</strain>
    </source>
</reference>
<accession>W9XFP1</accession>
<comment type="caution">
    <text evidence="18">The sequence shown here is derived from an EMBL/GenBank/DDBJ whole genome shotgun (WGS) entry which is preliminary data.</text>
</comment>
<evidence type="ECO:0000256" key="2">
    <source>
        <dbReference type="ARBA" id="ARBA00004613"/>
    </source>
</evidence>
<evidence type="ECO:0000256" key="11">
    <source>
        <dbReference type="ARBA" id="ARBA00023136"/>
    </source>
</evidence>
<evidence type="ECO:0000256" key="15">
    <source>
        <dbReference type="PROSITE-ProRule" id="PRU01356"/>
    </source>
</evidence>
<dbReference type="PANTHER" id="PTHR37928">
    <property type="entry name" value="CFEM DOMAIN PROTEIN (AFU_ORTHOLOGUE AFUA_6G14090)"/>
    <property type="match status" value="1"/>
</dbReference>
<keyword evidence="9 16" id="KW-0732">Signal</keyword>
<dbReference type="GO" id="GO:0005576">
    <property type="term" value="C:extracellular region"/>
    <property type="evidence" value="ECO:0007669"/>
    <property type="project" value="UniProtKB-SubCell"/>
</dbReference>
<dbReference type="InterPro" id="IPR051735">
    <property type="entry name" value="CFEM_domain"/>
</dbReference>
<evidence type="ECO:0000313" key="19">
    <source>
        <dbReference type="Proteomes" id="UP000019478"/>
    </source>
</evidence>
<dbReference type="GeneID" id="19172910"/>
<feature type="chain" id="PRO_5004934700" description="CFEM domain-containing protein" evidence="16">
    <location>
        <begin position="19"/>
        <end position="183"/>
    </location>
</feature>
<keyword evidence="6" id="KW-0349">Heme</keyword>
<gene>
    <name evidence="18" type="ORF">A1O3_08824</name>
</gene>
<evidence type="ECO:0000256" key="9">
    <source>
        <dbReference type="ARBA" id="ARBA00022729"/>
    </source>
</evidence>
<keyword evidence="4" id="KW-1003">Cell membrane</keyword>
<keyword evidence="13" id="KW-0325">Glycoprotein</keyword>
<evidence type="ECO:0000256" key="13">
    <source>
        <dbReference type="ARBA" id="ARBA00023180"/>
    </source>
</evidence>
<dbReference type="eggNOG" id="ENOG502SD7M">
    <property type="taxonomic scope" value="Eukaryota"/>
</dbReference>
<evidence type="ECO:0000256" key="1">
    <source>
        <dbReference type="ARBA" id="ARBA00004609"/>
    </source>
</evidence>
<comment type="subcellular location">
    <subcellularLocation>
        <location evidence="1">Cell membrane</location>
        <topology evidence="1">Lipid-anchor</topology>
        <topology evidence="1">GPI-anchor</topology>
    </subcellularLocation>
    <subcellularLocation>
        <location evidence="2">Secreted</location>
    </subcellularLocation>
</comment>
<keyword evidence="10" id="KW-0408">Iron</keyword>
<name>W9XFP1_9EURO</name>
<dbReference type="OrthoDB" id="3065412at2759"/>
<protein>
    <recommendedName>
        <fullName evidence="17">CFEM domain-containing protein</fullName>
    </recommendedName>
</protein>
<evidence type="ECO:0000256" key="7">
    <source>
        <dbReference type="ARBA" id="ARBA00022622"/>
    </source>
</evidence>
<dbReference type="GO" id="GO:0046872">
    <property type="term" value="F:metal ion binding"/>
    <property type="evidence" value="ECO:0007669"/>
    <property type="project" value="UniProtKB-KW"/>
</dbReference>
<dbReference type="GO" id="GO:0005886">
    <property type="term" value="C:plasma membrane"/>
    <property type="evidence" value="ECO:0007669"/>
    <property type="project" value="UniProtKB-SubCell"/>
</dbReference>
<evidence type="ECO:0000259" key="17">
    <source>
        <dbReference type="PROSITE" id="PS52012"/>
    </source>
</evidence>
<evidence type="ECO:0000256" key="4">
    <source>
        <dbReference type="ARBA" id="ARBA00022475"/>
    </source>
</evidence>
<keyword evidence="7" id="KW-0336">GPI-anchor</keyword>